<feature type="domain" description="NodB homology" evidence="3">
    <location>
        <begin position="294"/>
        <end position="498"/>
    </location>
</feature>
<reference evidence="4 5" key="1">
    <citation type="journal article" date="2016" name="Nat. Commun.">
        <title>Thousands of microbial genomes shed light on interconnected biogeochemical processes in an aquifer system.</title>
        <authorList>
            <person name="Anantharaman K."/>
            <person name="Brown C.T."/>
            <person name="Hug L.A."/>
            <person name="Sharon I."/>
            <person name="Castelle C.J."/>
            <person name="Probst A.J."/>
            <person name="Thomas B.C."/>
            <person name="Singh A."/>
            <person name="Wilkins M.J."/>
            <person name="Karaoz U."/>
            <person name="Brodie E.L."/>
            <person name="Williams K.H."/>
            <person name="Hubbard S.S."/>
            <person name="Banfield J.F."/>
        </authorList>
    </citation>
    <scope>NUCLEOTIDE SEQUENCE [LARGE SCALE GENOMIC DNA]</scope>
</reference>
<evidence type="ECO:0000259" key="3">
    <source>
        <dbReference type="PROSITE" id="PS51677"/>
    </source>
</evidence>
<sequence>MKENNQNYFKKVKRIIAVLSALAVVASPFYGISYVSAAPFVFVTITSPRNASTVSGTVGVGVKTSDDSAVSQLQIYIDNIPLGPPLTRAPYSAVWDTCSTTNRMHKVSATAKDISGKNWSTFILVSVSNSSSACAPATYSNLILNPSLENGSATPDNWFSAGWGSNNAVFNYPITGRTGKGAGITISNYIDGDAKWHFVETAVTPGAQYLFSNFYQSDTATQVVARFTYADTSVSYLPLGAGIVSPGWTQFLGSFTAPSNAVSVTVFHLIGSAGFLFVDDYSLSQANSLTFDQGMVSLNFDDGLPSFYTNGVPILDSHGLKGTNYVLSGELGNSSSITAEQMLELQSKGYEIGGHSKTHRDLTTLSDADLREEIIGSKNFLESLGAKISTFAFPFGTHNSLVDQIVKEAGFTGSRTALARNEGENYKNNNPYALRSKTVDASTTLAQVQQWIDDAIKNKTWIILVFHGIDNSGSQFSSTPQTLNAICDYIKSKNVKTVTNAQGVGMMTQ</sequence>
<dbReference type="InterPro" id="IPR011330">
    <property type="entry name" value="Glyco_hydro/deAcase_b/a-brl"/>
</dbReference>
<dbReference type="Gene3D" id="2.60.40.10">
    <property type="entry name" value="Immunoglobulins"/>
    <property type="match status" value="1"/>
</dbReference>
<dbReference type="PANTHER" id="PTHR34216">
    <property type="match status" value="1"/>
</dbReference>
<dbReference type="EMBL" id="MHPP01000030">
    <property type="protein sequence ID" value="OGZ83656.1"/>
    <property type="molecule type" value="Genomic_DNA"/>
</dbReference>
<dbReference type="Pfam" id="PF01522">
    <property type="entry name" value="Polysacc_deac_1"/>
    <property type="match status" value="1"/>
</dbReference>
<comment type="caution">
    <text evidence="4">The sequence shown here is derived from an EMBL/GenBank/DDBJ whole genome shotgun (WGS) entry which is preliminary data.</text>
</comment>
<keyword evidence="2" id="KW-0732">Signal</keyword>
<evidence type="ECO:0000313" key="4">
    <source>
        <dbReference type="EMBL" id="OGZ83656.1"/>
    </source>
</evidence>
<evidence type="ECO:0000313" key="5">
    <source>
        <dbReference type="Proteomes" id="UP000177751"/>
    </source>
</evidence>
<proteinExistence type="predicted"/>
<dbReference type="AlphaFoldDB" id="A0A1G2J944"/>
<protein>
    <recommendedName>
        <fullName evidence="3">NodB homology domain-containing protein</fullName>
    </recommendedName>
</protein>
<organism evidence="4 5">
    <name type="scientific">Candidatus Staskawiczbacteria bacterium RIFOXYC1_FULL_38_18</name>
    <dbReference type="NCBI Taxonomy" id="1802229"/>
    <lineage>
        <taxon>Bacteria</taxon>
        <taxon>Candidatus Staskawicziibacteriota</taxon>
    </lineage>
</organism>
<dbReference type="GO" id="GO:0005975">
    <property type="term" value="P:carbohydrate metabolic process"/>
    <property type="evidence" value="ECO:0007669"/>
    <property type="project" value="InterPro"/>
</dbReference>
<name>A0A1G2J944_9BACT</name>
<accession>A0A1G2J944</accession>
<dbReference type="PROSITE" id="PS51677">
    <property type="entry name" value="NODB"/>
    <property type="match status" value="1"/>
</dbReference>
<dbReference type="Pfam" id="PF17957">
    <property type="entry name" value="Big_7"/>
    <property type="match status" value="1"/>
</dbReference>
<dbReference type="Proteomes" id="UP000177751">
    <property type="component" value="Unassembled WGS sequence"/>
</dbReference>
<comment type="subcellular location">
    <subcellularLocation>
        <location evidence="1">Secreted</location>
    </subcellularLocation>
</comment>
<dbReference type="GO" id="GO:0005576">
    <property type="term" value="C:extracellular region"/>
    <property type="evidence" value="ECO:0007669"/>
    <property type="project" value="UniProtKB-SubCell"/>
</dbReference>
<evidence type="ECO:0000256" key="2">
    <source>
        <dbReference type="ARBA" id="ARBA00022729"/>
    </source>
</evidence>
<dbReference type="Gene3D" id="2.60.120.260">
    <property type="entry name" value="Galactose-binding domain-like"/>
    <property type="match status" value="1"/>
</dbReference>
<dbReference type="PANTHER" id="PTHR34216:SF3">
    <property type="entry name" value="POLY-BETA-1,6-N-ACETYL-D-GLUCOSAMINE N-DEACETYLASE"/>
    <property type="match status" value="1"/>
</dbReference>
<dbReference type="STRING" id="1802229.A2401_00380"/>
<dbReference type="InterPro" id="IPR051398">
    <property type="entry name" value="Polysacch_Deacetylase"/>
</dbReference>
<dbReference type="InterPro" id="IPR013783">
    <property type="entry name" value="Ig-like_fold"/>
</dbReference>
<gene>
    <name evidence="4" type="ORF">A2401_00380</name>
</gene>
<dbReference type="CDD" id="cd10970">
    <property type="entry name" value="CE4_DAC_u1_6s"/>
    <property type="match status" value="1"/>
</dbReference>
<dbReference type="InterPro" id="IPR002509">
    <property type="entry name" value="NODB_dom"/>
</dbReference>
<dbReference type="Gene3D" id="3.20.20.370">
    <property type="entry name" value="Glycoside hydrolase/deacetylase"/>
    <property type="match status" value="1"/>
</dbReference>
<dbReference type="SUPFAM" id="SSF88713">
    <property type="entry name" value="Glycoside hydrolase/deacetylase"/>
    <property type="match status" value="1"/>
</dbReference>
<evidence type="ECO:0000256" key="1">
    <source>
        <dbReference type="ARBA" id="ARBA00004613"/>
    </source>
</evidence>
<dbReference type="GO" id="GO:0016810">
    <property type="term" value="F:hydrolase activity, acting on carbon-nitrogen (but not peptide) bonds"/>
    <property type="evidence" value="ECO:0007669"/>
    <property type="project" value="InterPro"/>
</dbReference>